<evidence type="ECO:0000313" key="1">
    <source>
        <dbReference type="EMBL" id="KAI0055846.1"/>
    </source>
</evidence>
<keyword evidence="2" id="KW-1185">Reference proteome</keyword>
<proteinExistence type="predicted"/>
<reference evidence="1" key="2">
    <citation type="journal article" date="2022" name="New Phytol.">
        <title>Evolutionary transition to the ectomycorrhizal habit in the genomes of a hyperdiverse lineage of mushroom-forming fungi.</title>
        <authorList>
            <person name="Looney B."/>
            <person name="Miyauchi S."/>
            <person name="Morin E."/>
            <person name="Drula E."/>
            <person name="Courty P.E."/>
            <person name="Kohler A."/>
            <person name="Kuo A."/>
            <person name="LaButti K."/>
            <person name="Pangilinan J."/>
            <person name="Lipzen A."/>
            <person name="Riley R."/>
            <person name="Andreopoulos W."/>
            <person name="He G."/>
            <person name="Johnson J."/>
            <person name="Nolan M."/>
            <person name="Tritt A."/>
            <person name="Barry K.W."/>
            <person name="Grigoriev I.V."/>
            <person name="Nagy L.G."/>
            <person name="Hibbett D."/>
            <person name="Henrissat B."/>
            <person name="Matheny P.B."/>
            <person name="Labbe J."/>
            <person name="Martin F.M."/>
        </authorList>
    </citation>
    <scope>NUCLEOTIDE SEQUENCE</scope>
    <source>
        <strain evidence="1">HHB10654</strain>
    </source>
</reference>
<gene>
    <name evidence="1" type="ORF">BV25DRAFT_1921469</name>
</gene>
<dbReference type="Proteomes" id="UP000814140">
    <property type="component" value="Unassembled WGS sequence"/>
</dbReference>
<accession>A0ACB8SJ82</accession>
<sequence length="192" mass="21930">MDPDLTGMLPTVFNIPPPAIQHMLPTDPLERPLLEHAWETGNGLVWRGLRKPWQLAIAPQDRDYFMEWTAANKQELQGERDWLIYGLERSFLFNVPGLAGRRSSVYLITFRKKLDSDGRELWPETGLEEYYNAEDEGYWSDGDAGDHQLDMPVGQPGARGRHWAMECVECIVLFGTVILIFIWGGPTLLADE</sequence>
<name>A0ACB8SJ82_9AGAM</name>
<protein>
    <submittedName>
        <fullName evidence="1">Uncharacterized protein</fullName>
    </submittedName>
</protein>
<organism evidence="1 2">
    <name type="scientific">Artomyces pyxidatus</name>
    <dbReference type="NCBI Taxonomy" id="48021"/>
    <lineage>
        <taxon>Eukaryota</taxon>
        <taxon>Fungi</taxon>
        <taxon>Dikarya</taxon>
        <taxon>Basidiomycota</taxon>
        <taxon>Agaricomycotina</taxon>
        <taxon>Agaricomycetes</taxon>
        <taxon>Russulales</taxon>
        <taxon>Auriscalpiaceae</taxon>
        <taxon>Artomyces</taxon>
    </lineage>
</organism>
<reference evidence="1" key="1">
    <citation type="submission" date="2021-03" db="EMBL/GenBank/DDBJ databases">
        <authorList>
            <consortium name="DOE Joint Genome Institute"/>
            <person name="Ahrendt S."/>
            <person name="Looney B.P."/>
            <person name="Miyauchi S."/>
            <person name="Morin E."/>
            <person name="Drula E."/>
            <person name="Courty P.E."/>
            <person name="Chicoki N."/>
            <person name="Fauchery L."/>
            <person name="Kohler A."/>
            <person name="Kuo A."/>
            <person name="Labutti K."/>
            <person name="Pangilinan J."/>
            <person name="Lipzen A."/>
            <person name="Riley R."/>
            <person name="Andreopoulos W."/>
            <person name="He G."/>
            <person name="Johnson J."/>
            <person name="Barry K.W."/>
            <person name="Grigoriev I.V."/>
            <person name="Nagy L."/>
            <person name="Hibbett D."/>
            <person name="Henrissat B."/>
            <person name="Matheny P.B."/>
            <person name="Labbe J."/>
            <person name="Martin F."/>
        </authorList>
    </citation>
    <scope>NUCLEOTIDE SEQUENCE</scope>
    <source>
        <strain evidence="1">HHB10654</strain>
    </source>
</reference>
<evidence type="ECO:0000313" key="2">
    <source>
        <dbReference type="Proteomes" id="UP000814140"/>
    </source>
</evidence>
<dbReference type="EMBL" id="MU277277">
    <property type="protein sequence ID" value="KAI0055846.1"/>
    <property type="molecule type" value="Genomic_DNA"/>
</dbReference>
<comment type="caution">
    <text evidence="1">The sequence shown here is derived from an EMBL/GenBank/DDBJ whole genome shotgun (WGS) entry which is preliminary data.</text>
</comment>